<keyword evidence="7 8" id="KW-0472">Membrane</keyword>
<evidence type="ECO:0000256" key="8">
    <source>
        <dbReference type="SAM" id="Phobius"/>
    </source>
</evidence>
<feature type="transmembrane region" description="Helical" evidence="8">
    <location>
        <begin position="98"/>
        <end position="115"/>
    </location>
</feature>
<evidence type="ECO:0000256" key="5">
    <source>
        <dbReference type="ARBA" id="ARBA00022801"/>
    </source>
</evidence>
<dbReference type="RefSeq" id="WP_015692852.1">
    <property type="nucleotide sequence ID" value="NC_016940.1"/>
</dbReference>
<gene>
    <name evidence="10" type="ordered locus">SGRA_2511</name>
</gene>
<evidence type="ECO:0000256" key="2">
    <source>
        <dbReference type="ARBA" id="ARBA00009045"/>
    </source>
</evidence>
<dbReference type="HOGENOM" id="CLU_095713_0_0_10"/>
<organism evidence="10 11">
    <name type="scientific">Saprospira grandis (strain Lewin)</name>
    <dbReference type="NCBI Taxonomy" id="984262"/>
    <lineage>
        <taxon>Bacteria</taxon>
        <taxon>Pseudomonadati</taxon>
        <taxon>Bacteroidota</taxon>
        <taxon>Saprospiria</taxon>
        <taxon>Saprospirales</taxon>
        <taxon>Saprospiraceae</taxon>
        <taxon>Saprospira</taxon>
    </lineage>
</organism>
<sequence length="201" mass="21953">MKGLRIQYNAPVVVTFAILCTAIYMINYITGGDAVSRSGGIINNYFVLRGFDFANPLDYFRLFSYTIGHANRGHLVGNMSIFLLIAPIMEEKYGSRNILIMMLLTALITAIFQVFLIGGGLLGASGIVFMFIILVSFANTGGKGIPLTFILVLIFFLGKEVLNSLDNNNISEYAHIAGGIMGAFFGFNLNGSKDPSREQIL</sequence>
<keyword evidence="3" id="KW-0645">Protease</keyword>
<evidence type="ECO:0000256" key="1">
    <source>
        <dbReference type="ARBA" id="ARBA00004141"/>
    </source>
</evidence>
<name>H6L5M3_SAPGL</name>
<evidence type="ECO:0000256" key="3">
    <source>
        <dbReference type="ARBA" id="ARBA00022670"/>
    </source>
</evidence>
<dbReference type="EMBL" id="CP002831">
    <property type="protein sequence ID" value="AFC25239.1"/>
    <property type="molecule type" value="Genomic_DNA"/>
</dbReference>
<evidence type="ECO:0000259" key="9">
    <source>
        <dbReference type="Pfam" id="PF01694"/>
    </source>
</evidence>
<comment type="subcellular location">
    <subcellularLocation>
        <location evidence="1">Membrane</location>
        <topology evidence="1">Multi-pass membrane protein</topology>
    </subcellularLocation>
</comment>
<keyword evidence="5" id="KW-0378">Hydrolase</keyword>
<feature type="transmembrane region" description="Helical" evidence="8">
    <location>
        <begin position="12"/>
        <end position="30"/>
    </location>
</feature>
<dbReference type="Proteomes" id="UP000007519">
    <property type="component" value="Chromosome"/>
</dbReference>
<feature type="domain" description="Peptidase S54 rhomboid" evidence="9">
    <location>
        <begin position="58"/>
        <end position="188"/>
    </location>
</feature>
<dbReference type="Pfam" id="PF01694">
    <property type="entry name" value="Rhomboid"/>
    <property type="match status" value="1"/>
</dbReference>
<evidence type="ECO:0000313" key="11">
    <source>
        <dbReference type="Proteomes" id="UP000007519"/>
    </source>
</evidence>
<accession>H6L5M3</accession>
<dbReference type="InterPro" id="IPR022764">
    <property type="entry name" value="Peptidase_S54_rhomboid_dom"/>
</dbReference>
<dbReference type="eggNOG" id="COG0705">
    <property type="taxonomic scope" value="Bacteria"/>
</dbReference>
<feature type="transmembrane region" description="Helical" evidence="8">
    <location>
        <begin position="174"/>
        <end position="191"/>
    </location>
</feature>
<dbReference type="PANTHER" id="PTHR43066">
    <property type="entry name" value="RHOMBOID-RELATED PROTEIN"/>
    <property type="match status" value="1"/>
</dbReference>
<keyword evidence="11" id="KW-1185">Reference proteome</keyword>
<dbReference type="Gene3D" id="1.20.1540.10">
    <property type="entry name" value="Rhomboid-like"/>
    <property type="match status" value="1"/>
</dbReference>
<dbReference type="OrthoDB" id="5419261at2"/>
<keyword evidence="4 8" id="KW-0812">Transmembrane</keyword>
<dbReference type="GO" id="GO:0006508">
    <property type="term" value="P:proteolysis"/>
    <property type="evidence" value="ECO:0007669"/>
    <property type="project" value="UniProtKB-KW"/>
</dbReference>
<dbReference type="AlphaFoldDB" id="H6L5M3"/>
<dbReference type="STRING" id="984262.SGRA_2511"/>
<dbReference type="KEGG" id="sgn:SGRA_2511"/>
<evidence type="ECO:0000313" key="10">
    <source>
        <dbReference type="EMBL" id="AFC25239.1"/>
    </source>
</evidence>
<evidence type="ECO:0000256" key="7">
    <source>
        <dbReference type="ARBA" id="ARBA00023136"/>
    </source>
</evidence>
<evidence type="ECO:0000256" key="6">
    <source>
        <dbReference type="ARBA" id="ARBA00022989"/>
    </source>
</evidence>
<dbReference type="InterPro" id="IPR035952">
    <property type="entry name" value="Rhomboid-like_sf"/>
</dbReference>
<proteinExistence type="inferred from homology"/>
<dbReference type="GO" id="GO:0016020">
    <property type="term" value="C:membrane"/>
    <property type="evidence" value="ECO:0007669"/>
    <property type="project" value="UniProtKB-SubCell"/>
</dbReference>
<protein>
    <submittedName>
        <fullName evidence="10">Rhomboid family protein</fullName>
    </submittedName>
</protein>
<dbReference type="PANTHER" id="PTHR43066:SF1">
    <property type="entry name" value="RHOMBOID PROTEIN 2"/>
    <property type="match status" value="1"/>
</dbReference>
<dbReference type="GO" id="GO:0004252">
    <property type="term" value="F:serine-type endopeptidase activity"/>
    <property type="evidence" value="ECO:0007669"/>
    <property type="project" value="InterPro"/>
</dbReference>
<keyword evidence="6 8" id="KW-1133">Transmembrane helix</keyword>
<feature type="transmembrane region" description="Helical" evidence="8">
    <location>
        <begin position="121"/>
        <end position="138"/>
    </location>
</feature>
<dbReference type="SUPFAM" id="SSF144091">
    <property type="entry name" value="Rhomboid-like"/>
    <property type="match status" value="1"/>
</dbReference>
<reference evidence="10 11" key="1">
    <citation type="journal article" date="2012" name="Stand. Genomic Sci.">
        <title>Complete genome sequencing and analysis of Saprospira grandis str. Lewin, a predatory marine bacterium.</title>
        <authorList>
            <person name="Saw J.H."/>
            <person name="Yuryev A."/>
            <person name="Kanbe M."/>
            <person name="Hou S."/>
            <person name="Young A.G."/>
            <person name="Aizawa S."/>
            <person name="Alam M."/>
        </authorList>
    </citation>
    <scope>NUCLEOTIDE SEQUENCE [LARGE SCALE GENOMIC DNA]</scope>
    <source>
        <strain evidence="10 11">Lewin</strain>
    </source>
</reference>
<comment type="similarity">
    <text evidence="2">Belongs to the peptidase S54 family.</text>
</comment>
<evidence type="ECO:0000256" key="4">
    <source>
        <dbReference type="ARBA" id="ARBA00022692"/>
    </source>
</evidence>